<dbReference type="Gene3D" id="3.20.20.30">
    <property type="entry name" value="Luciferase-like domain"/>
    <property type="match status" value="1"/>
</dbReference>
<keyword evidence="2" id="KW-0288">FMN</keyword>
<dbReference type="InterPro" id="IPR036661">
    <property type="entry name" value="Luciferase-like_sf"/>
</dbReference>
<keyword evidence="7" id="KW-1185">Reference proteome</keyword>
<protein>
    <submittedName>
        <fullName evidence="6">Luciferase-like monooxygenase</fullName>
    </submittedName>
</protein>
<dbReference type="AlphaFoldDB" id="A0A1H9PYK5"/>
<dbReference type="EMBL" id="FOGI01000004">
    <property type="protein sequence ID" value="SER53311.1"/>
    <property type="molecule type" value="Genomic_DNA"/>
</dbReference>
<evidence type="ECO:0000256" key="4">
    <source>
        <dbReference type="ARBA" id="ARBA00023033"/>
    </source>
</evidence>
<dbReference type="STRING" id="155974.SAMN04487818_10414"/>
<organism evidence="6 7">
    <name type="scientific">Actinokineospora terrae</name>
    <dbReference type="NCBI Taxonomy" id="155974"/>
    <lineage>
        <taxon>Bacteria</taxon>
        <taxon>Bacillati</taxon>
        <taxon>Actinomycetota</taxon>
        <taxon>Actinomycetes</taxon>
        <taxon>Pseudonocardiales</taxon>
        <taxon>Pseudonocardiaceae</taxon>
        <taxon>Actinokineospora</taxon>
    </lineage>
</organism>
<dbReference type="InterPro" id="IPR011251">
    <property type="entry name" value="Luciferase-like_dom"/>
</dbReference>
<dbReference type="PANTHER" id="PTHR30011:SF16">
    <property type="entry name" value="C2H2 FINGER DOMAIN TRANSCRIPTION FACTOR (EUROFUNG)-RELATED"/>
    <property type="match status" value="1"/>
</dbReference>
<keyword evidence="1" id="KW-0285">Flavoprotein</keyword>
<evidence type="ECO:0000256" key="3">
    <source>
        <dbReference type="ARBA" id="ARBA00023002"/>
    </source>
</evidence>
<gene>
    <name evidence="6" type="ORF">SAMN04487818_10414</name>
</gene>
<evidence type="ECO:0000313" key="6">
    <source>
        <dbReference type="EMBL" id="SER53311.1"/>
    </source>
</evidence>
<reference evidence="7" key="1">
    <citation type="submission" date="2016-10" db="EMBL/GenBank/DDBJ databases">
        <authorList>
            <person name="Varghese N."/>
            <person name="Submissions S."/>
        </authorList>
    </citation>
    <scope>NUCLEOTIDE SEQUENCE [LARGE SCALE GENOMIC DNA]</scope>
    <source>
        <strain evidence="7">DSM 44260</strain>
    </source>
</reference>
<evidence type="ECO:0000313" key="7">
    <source>
        <dbReference type="Proteomes" id="UP000199051"/>
    </source>
</evidence>
<feature type="domain" description="Luciferase-like" evidence="5">
    <location>
        <begin position="30"/>
        <end position="204"/>
    </location>
</feature>
<dbReference type="InterPro" id="IPR051260">
    <property type="entry name" value="Diverse_substr_monoxygenases"/>
</dbReference>
<dbReference type="Proteomes" id="UP000199051">
    <property type="component" value="Unassembled WGS sequence"/>
</dbReference>
<dbReference type="RefSeq" id="WP_092776223.1">
    <property type="nucleotide sequence ID" value="NZ_FOGI01000004.1"/>
</dbReference>
<evidence type="ECO:0000256" key="2">
    <source>
        <dbReference type="ARBA" id="ARBA00022643"/>
    </source>
</evidence>
<sequence length="337" mass="34927">MFLAVELDGAGAHPAAWRASGASPASVLLPSTVREAVALAEEGGFTLATFADSPVPPSSGADIAGRLEAVGRAAFVSTTTQRIGLAPSVSTATTEPFHLAAQIASLDHATHGRAAWVVEGATPAELATVGTDGPPGEAAEVVAAVRALWDSWEDDAVIKDVPTGRYLDPDKVHHIDFEGATFTVKGPLITPRPPQGQPVILAADTLDVPADITLVDARPDRAAAARAAGARLVFAELEVVLDAHKPASARLADLNRATPWSTSRTRYTGSAEGLVALLATLSANFDGVRLHPAVLSVDLPALVEHVLPVLDLYPRGDTLRASLGLAKPANRFEGSTR</sequence>
<name>A0A1H9PYK5_9PSEU</name>
<evidence type="ECO:0000256" key="1">
    <source>
        <dbReference type="ARBA" id="ARBA00022630"/>
    </source>
</evidence>
<dbReference type="Pfam" id="PF00296">
    <property type="entry name" value="Bac_luciferase"/>
    <property type="match status" value="1"/>
</dbReference>
<dbReference type="GO" id="GO:0004497">
    <property type="term" value="F:monooxygenase activity"/>
    <property type="evidence" value="ECO:0007669"/>
    <property type="project" value="UniProtKB-KW"/>
</dbReference>
<keyword evidence="4 6" id="KW-0503">Monooxygenase</keyword>
<proteinExistence type="predicted"/>
<dbReference type="GO" id="GO:0016705">
    <property type="term" value="F:oxidoreductase activity, acting on paired donors, with incorporation or reduction of molecular oxygen"/>
    <property type="evidence" value="ECO:0007669"/>
    <property type="project" value="InterPro"/>
</dbReference>
<evidence type="ECO:0000259" key="5">
    <source>
        <dbReference type="Pfam" id="PF00296"/>
    </source>
</evidence>
<dbReference type="SUPFAM" id="SSF51679">
    <property type="entry name" value="Bacterial luciferase-like"/>
    <property type="match status" value="1"/>
</dbReference>
<accession>A0A1H9PYK5</accession>
<keyword evidence="3" id="KW-0560">Oxidoreductase</keyword>
<dbReference type="PANTHER" id="PTHR30011">
    <property type="entry name" value="ALKANESULFONATE MONOOXYGENASE-RELATED"/>
    <property type="match status" value="1"/>
</dbReference>